<reference evidence="3" key="1">
    <citation type="journal article" date="2019" name="Int. J. Syst. Evol. Microbiol.">
        <title>The Global Catalogue of Microorganisms (GCM) 10K type strain sequencing project: providing services to taxonomists for standard genome sequencing and annotation.</title>
        <authorList>
            <consortium name="The Broad Institute Genomics Platform"/>
            <consortium name="The Broad Institute Genome Sequencing Center for Infectious Disease"/>
            <person name="Wu L."/>
            <person name="Ma J."/>
        </authorList>
    </citation>
    <scope>NUCLEOTIDE SEQUENCE [LARGE SCALE GENOMIC DNA]</scope>
    <source>
        <strain evidence="3">CCM 7480</strain>
    </source>
</reference>
<proteinExistence type="predicted"/>
<protein>
    <submittedName>
        <fullName evidence="2">MbcA/ParS/Xre antitoxin family protein</fullName>
    </submittedName>
</protein>
<name>A0ABV7PQM5_9BURK</name>
<accession>A0ABV7PQM5</accession>
<dbReference type="EMBL" id="JBHRVV010000001">
    <property type="protein sequence ID" value="MFC3460368.1"/>
    <property type="molecule type" value="Genomic_DNA"/>
</dbReference>
<evidence type="ECO:0000313" key="3">
    <source>
        <dbReference type="Proteomes" id="UP001595665"/>
    </source>
</evidence>
<feature type="domain" description="Antitoxin Xre/MbcA/ParS-like toxin-binding" evidence="1">
    <location>
        <begin position="38"/>
        <end position="67"/>
    </location>
</feature>
<organism evidence="2 3">
    <name type="scientific">Massilia haematophila</name>
    <dbReference type="NCBI Taxonomy" id="457923"/>
    <lineage>
        <taxon>Bacteria</taxon>
        <taxon>Pseudomonadati</taxon>
        <taxon>Pseudomonadota</taxon>
        <taxon>Betaproteobacteria</taxon>
        <taxon>Burkholderiales</taxon>
        <taxon>Oxalobacteraceae</taxon>
        <taxon>Telluria group</taxon>
        <taxon>Massilia</taxon>
    </lineage>
</organism>
<dbReference type="Pfam" id="PF09722">
    <property type="entry name" value="Xre_MbcA_ParS_C"/>
    <property type="match status" value="1"/>
</dbReference>
<comment type="caution">
    <text evidence="2">The sequence shown here is derived from an EMBL/GenBank/DDBJ whole genome shotgun (WGS) entry which is preliminary data.</text>
</comment>
<gene>
    <name evidence="2" type="ORF">ACFOPH_19215</name>
</gene>
<sequence length="87" mass="9181">MSTEGPLTPDAMAALRERFAAQSRKAQAYYAVMHEIKAVVGNDDAANAWMNAPLAAFGNQSPAQLVAAGREHEVLDAIRTLKGGAAK</sequence>
<evidence type="ECO:0000313" key="2">
    <source>
        <dbReference type="EMBL" id="MFC3460368.1"/>
    </source>
</evidence>
<keyword evidence="3" id="KW-1185">Reference proteome</keyword>
<dbReference type="RefSeq" id="WP_312547348.1">
    <property type="nucleotide sequence ID" value="NZ_JBHRVV010000001.1"/>
</dbReference>
<evidence type="ECO:0000259" key="1">
    <source>
        <dbReference type="Pfam" id="PF09722"/>
    </source>
</evidence>
<dbReference type="InterPro" id="IPR024467">
    <property type="entry name" value="Xre/MbcA/ParS-like_toxin-bd"/>
</dbReference>
<dbReference type="Proteomes" id="UP001595665">
    <property type="component" value="Unassembled WGS sequence"/>
</dbReference>